<evidence type="ECO:0000313" key="10">
    <source>
        <dbReference type="EMBL" id="MCZ8381823.1"/>
    </source>
</evidence>
<feature type="domain" description="Membrane transport protein MMPL" evidence="9">
    <location>
        <begin position="410"/>
        <end position="686"/>
    </location>
</feature>
<feature type="transmembrane region" description="Helical" evidence="8">
    <location>
        <begin position="620"/>
        <end position="641"/>
    </location>
</feature>
<dbReference type="Gene3D" id="1.20.1640.10">
    <property type="entry name" value="Multidrug efflux transporter AcrB transmembrane domain"/>
    <property type="match status" value="2"/>
</dbReference>
<dbReference type="PANTHER" id="PTHR33406">
    <property type="entry name" value="MEMBRANE PROTEIN MJ1562-RELATED"/>
    <property type="match status" value="1"/>
</dbReference>
<dbReference type="Pfam" id="PF03176">
    <property type="entry name" value="MMPL"/>
    <property type="match status" value="2"/>
</dbReference>
<dbReference type="PANTHER" id="PTHR33406:SF11">
    <property type="entry name" value="MEMBRANE PROTEIN SCO6666-RELATED"/>
    <property type="match status" value="1"/>
</dbReference>
<evidence type="ECO:0000256" key="4">
    <source>
        <dbReference type="ARBA" id="ARBA00022692"/>
    </source>
</evidence>
<feature type="transmembrane region" description="Helical" evidence="8">
    <location>
        <begin position="294"/>
        <end position="319"/>
    </location>
</feature>
<protein>
    <submittedName>
        <fullName evidence="10">MMPL family transporter</fullName>
    </submittedName>
</protein>
<evidence type="ECO:0000256" key="2">
    <source>
        <dbReference type="ARBA" id="ARBA00010157"/>
    </source>
</evidence>
<gene>
    <name evidence="10" type="ORF">O6P37_23410</name>
</gene>
<dbReference type="InterPro" id="IPR004869">
    <property type="entry name" value="MMPL_dom"/>
</dbReference>
<feature type="region of interest" description="Disordered" evidence="7">
    <location>
        <begin position="703"/>
        <end position="791"/>
    </location>
</feature>
<evidence type="ECO:0000259" key="9">
    <source>
        <dbReference type="Pfam" id="PF03176"/>
    </source>
</evidence>
<evidence type="ECO:0000256" key="3">
    <source>
        <dbReference type="ARBA" id="ARBA00022475"/>
    </source>
</evidence>
<evidence type="ECO:0000256" key="1">
    <source>
        <dbReference type="ARBA" id="ARBA00004651"/>
    </source>
</evidence>
<dbReference type="SUPFAM" id="SSF82866">
    <property type="entry name" value="Multidrug efflux transporter AcrB transmembrane domain"/>
    <property type="match status" value="2"/>
</dbReference>
<keyword evidence="4 8" id="KW-0812">Transmembrane</keyword>
<comment type="subcellular location">
    <subcellularLocation>
        <location evidence="1">Cell membrane</location>
        <topology evidence="1">Multi-pass membrane protein</topology>
    </subcellularLocation>
</comment>
<feature type="transmembrane region" description="Helical" evidence="8">
    <location>
        <begin position="579"/>
        <end position="599"/>
    </location>
</feature>
<evidence type="ECO:0000256" key="8">
    <source>
        <dbReference type="SAM" id="Phobius"/>
    </source>
</evidence>
<organism evidence="10 11">
    <name type="scientific">Mycobacterium hippophais</name>
    <dbReference type="NCBI Taxonomy" id="3016340"/>
    <lineage>
        <taxon>Bacteria</taxon>
        <taxon>Bacillati</taxon>
        <taxon>Actinomycetota</taxon>
        <taxon>Actinomycetes</taxon>
        <taxon>Mycobacteriales</taxon>
        <taxon>Mycobacteriaceae</taxon>
        <taxon>Mycobacterium</taxon>
    </lineage>
</organism>
<evidence type="ECO:0000313" key="11">
    <source>
        <dbReference type="Proteomes" id="UP001142153"/>
    </source>
</evidence>
<accession>A0ABT4PZ80</accession>
<keyword evidence="11" id="KW-1185">Reference proteome</keyword>
<feature type="transmembrane region" description="Helical" evidence="8">
    <location>
        <begin position="541"/>
        <end position="559"/>
    </location>
</feature>
<feature type="transmembrane region" description="Helical" evidence="8">
    <location>
        <begin position="515"/>
        <end position="536"/>
    </location>
</feature>
<comment type="similarity">
    <text evidence="2">Belongs to the resistance-nodulation-cell division (RND) (TC 2.A.6) family. MmpL subfamily.</text>
</comment>
<dbReference type="Proteomes" id="UP001142153">
    <property type="component" value="Unassembled WGS sequence"/>
</dbReference>
<feature type="compositionally biased region" description="Basic and acidic residues" evidence="7">
    <location>
        <begin position="735"/>
        <end position="766"/>
    </location>
</feature>
<reference evidence="10" key="1">
    <citation type="submission" date="2022-12" db="EMBL/GenBank/DDBJ databases">
        <authorList>
            <person name="Deng Y."/>
            <person name="Zhang Y.-Q."/>
        </authorList>
    </citation>
    <scope>NUCLEOTIDE SEQUENCE</scope>
    <source>
        <strain evidence="10">CPCC 205372</strain>
    </source>
</reference>
<feature type="compositionally biased region" description="Basic residues" evidence="7">
    <location>
        <begin position="781"/>
        <end position="791"/>
    </location>
</feature>
<comment type="caution">
    <text evidence="10">The sequence shown here is derived from an EMBL/GenBank/DDBJ whole genome shotgun (WGS) entry which is preliminary data.</text>
</comment>
<evidence type="ECO:0000256" key="7">
    <source>
        <dbReference type="SAM" id="MobiDB-lite"/>
    </source>
</evidence>
<name>A0ABT4PZ80_9MYCO</name>
<sequence length="791" mass="83480">MLTRLAVLTVRRPKLILLAVLALLGVSLVFGATVSQKLGVGGFVDPAAESSQVAEFLDQNFPTTPNLLLEMVARDGAADSPEVAAAADRVRRLVETEPTAKVVGSLSRPSAILVHVGGTTDEATKTAIRIIDGLPTDDAAVDVRAGGPLGVSVEIEDRVSKDLVVSESIALPILLAVLVIVFGGLVAAFLPLAIGITSIVMTLLVLAIMVAVTDVSVHALTVATAFGLGLSIDFGLLMVSRFREERALGRDHEAAIVATVTTAGRTIIFSAATVTLAMSGLLVFPLYFLRSTALTASAVVILSALSAIVVLPALLALLGRRIDSLAVIRRKVPLSAESAFWRRCAEAVTKRPLQCALPVIAVLLLLGIPFLGVQLAMPDERALPADSDARLVAESLKEDFAADSSQAVTLLARNDIRALDELAASASAMDDVVRVVAPGGTYERGERIAGPAPGFENNGAAYGLVYLSVDAQSDAAQQVVHAIRSDAVDRQVQIGGPTATLIDTSAAVGDRLPTAVLLIALATFVLLFLFTGSIVVPLKALVLNLLMLSAVLGTMVWVFQDGHLASFLGVTPAPLNLSMVVLLCCIAFSLSVDYEIFLLSRIKEARDAGLSNNDAIVVGLARVGRIISSAALLLTITLLSFANGLSFMKMFGIGTALAIVIDATVIRGVVVPAFLRVAGDLNWWAPGPLKRLHARIGFSEAPAATAQPVGDDETLRLPTVRAPEPDTVRLPAPPPRRDEDTVRLPPKRAPEPETVRQRVRREEDTVRLPPAGGPESETVRHRVPRVHRPPR</sequence>
<feature type="transmembrane region" description="Helical" evidence="8">
    <location>
        <begin position="647"/>
        <end position="666"/>
    </location>
</feature>
<dbReference type="EMBL" id="JAPZPY010000013">
    <property type="protein sequence ID" value="MCZ8381823.1"/>
    <property type="molecule type" value="Genomic_DNA"/>
</dbReference>
<feature type="transmembrane region" description="Helical" evidence="8">
    <location>
        <begin position="267"/>
        <end position="288"/>
    </location>
</feature>
<feature type="transmembrane region" description="Helical" evidence="8">
    <location>
        <begin position="218"/>
        <end position="239"/>
    </location>
</feature>
<feature type="transmembrane region" description="Helical" evidence="8">
    <location>
        <begin position="355"/>
        <end position="377"/>
    </location>
</feature>
<dbReference type="RefSeq" id="WP_269896328.1">
    <property type="nucleotide sequence ID" value="NZ_JAPZPY010000013.1"/>
</dbReference>
<feature type="domain" description="Membrane transport protein MMPL" evidence="9">
    <location>
        <begin position="122"/>
        <end position="353"/>
    </location>
</feature>
<keyword evidence="6 8" id="KW-0472">Membrane</keyword>
<feature type="transmembrane region" description="Helical" evidence="8">
    <location>
        <begin position="169"/>
        <end position="187"/>
    </location>
</feature>
<evidence type="ECO:0000256" key="5">
    <source>
        <dbReference type="ARBA" id="ARBA00022989"/>
    </source>
</evidence>
<keyword evidence="3" id="KW-1003">Cell membrane</keyword>
<feature type="transmembrane region" description="Helical" evidence="8">
    <location>
        <begin position="192"/>
        <end position="212"/>
    </location>
</feature>
<dbReference type="InterPro" id="IPR050545">
    <property type="entry name" value="Mycobact_MmpL"/>
</dbReference>
<evidence type="ECO:0000256" key="6">
    <source>
        <dbReference type="ARBA" id="ARBA00023136"/>
    </source>
</evidence>
<proteinExistence type="inferred from homology"/>
<keyword evidence="5 8" id="KW-1133">Transmembrane helix</keyword>